<reference evidence="2 3" key="1">
    <citation type="submission" date="2018-06" db="EMBL/GenBank/DDBJ databases">
        <title>Genomic Encyclopedia of Archaeal and Bacterial Type Strains, Phase II (KMG-II): from individual species to whole genera.</title>
        <authorList>
            <person name="Goeker M."/>
        </authorList>
    </citation>
    <scope>NUCLEOTIDE SEQUENCE [LARGE SCALE GENOMIC DNA]</scope>
    <source>
        <strain evidence="2 3">DSM 29821</strain>
    </source>
</reference>
<sequence length="252" mass="28336">MKAKKIGFVMAMCAIFSVTVLRVHAQDDKKKVAIVTFFVNKQIGLGDGSAQLASRVTDLADNPNFNLQPVLDSFYSKFFHNFAQKFPFDLMPEDYVIKNPTYKAYDTSSVGIVVLVSGRELNPNGYKTIYPGGFLQKSENRNQNKLLEVFPEADGVMFVWMDYEFVPKKGFAGMGTCGMKATINMWLYNKEAKKVFRISEYATSKKQVAMVGGIPVTAFDKVLPMCEDASERLLVELEDKLDKISRKVDAKL</sequence>
<gene>
    <name evidence="2" type="ORF">CLV59_1011052</name>
</gene>
<name>A0A327WEF9_9BACT</name>
<dbReference type="EMBL" id="QLMA01000001">
    <property type="protein sequence ID" value="RAJ88282.1"/>
    <property type="molecule type" value="Genomic_DNA"/>
</dbReference>
<dbReference type="Proteomes" id="UP000249819">
    <property type="component" value="Unassembled WGS sequence"/>
</dbReference>
<evidence type="ECO:0000313" key="3">
    <source>
        <dbReference type="Proteomes" id="UP000249819"/>
    </source>
</evidence>
<keyword evidence="3" id="KW-1185">Reference proteome</keyword>
<accession>A0A327WEF9</accession>
<dbReference type="OrthoDB" id="792335at2"/>
<evidence type="ECO:0000313" key="2">
    <source>
        <dbReference type="EMBL" id="RAJ88282.1"/>
    </source>
</evidence>
<feature type="chain" id="PRO_5016426555" description="GLPGLI family protein" evidence="1">
    <location>
        <begin position="26"/>
        <end position="252"/>
    </location>
</feature>
<organism evidence="2 3">
    <name type="scientific">Chitinophaga dinghuensis</name>
    <dbReference type="NCBI Taxonomy" id="1539050"/>
    <lineage>
        <taxon>Bacteria</taxon>
        <taxon>Pseudomonadati</taxon>
        <taxon>Bacteroidota</taxon>
        <taxon>Chitinophagia</taxon>
        <taxon>Chitinophagales</taxon>
        <taxon>Chitinophagaceae</taxon>
        <taxon>Chitinophaga</taxon>
    </lineage>
</organism>
<dbReference type="AlphaFoldDB" id="A0A327WEF9"/>
<keyword evidence="1" id="KW-0732">Signal</keyword>
<feature type="signal peptide" evidence="1">
    <location>
        <begin position="1"/>
        <end position="25"/>
    </location>
</feature>
<dbReference type="RefSeq" id="WP_111590921.1">
    <property type="nucleotide sequence ID" value="NZ_QLMA01000001.1"/>
</dbReference>
<evidence type="ECO:0000256" key="1">
    <source>
        <dbReference type="SAM" id="SignalP"/>
    </source>
</evidence>
<evidence type="ECO:0008006" key="4">
    <source>
        <dbReference type="Google" id="ProtNLM"/>
    </source>
</evidence>
<comment type="caution">
    <text evidence="2">The sequence shown here is derived from an EMBL/GenBank/DDBJ whole genome shotgun (WGS) entry which is preliminary data.</text>
</comment>
<proteinExistence type="predicted"/>
<protein>
    <recommendedName>
        <fullName evidence="4">GLPGLI family protein</fullName>
    </recommendedName>
</protein>